<name>A0AAV6SK16_SOLSE</name>
<gene>
    <name evidence="1" type="ORF">JOB18_004900</name>
</gene>
<reference evidence="1 2" key="1">
    <citation type="journal article" date="2021" name="Sci. Rep.">
        <title>Chromosome anchoring in Senegalese sole (Solea senegalensis) reveals sex-associated markers and genome rearrangements in flatfish.</title>
        <authorList>
            <person name="Guerrero-Cozar I."/>
            <person name="Gomez-Garrido J."/>
            <person name="Berbel C."/>
            <person name="Martinez-Blanch J.F."/>
            <person name="Alioto T."/>
            <person name="Claros M.G."/>
            <person name="Gagnaire P.A."/>
            <person name="Manchado M."/>
        </authorList>
    </citation>
    <scope>NUCLEOTIDE SEQUENCE [LARGE SCALE GENOMIC DNA]</scope>
    <source>
        <strain evidence="1">Sse05_10M</strain>
    </source>
</reference>
<evidence type="ECO:0000313" key="2">
    <source>
        <dbReference type="Proteomes" id="UP000693946"/>
    </source>
</evidence>
<feature type="non-terminal residue" evidence="1">
    <location>
        <position position="244"/>
    </location>
</feature>
<comment type="caution">
    <text evidence="1">The sequence shown here is derived from an EMBL/GenBank/DDBJ whole genome shotgun (WGS) entry which is preliminary data.</text>
</comment>
<keyword evidence="2" id="KW-1185">Reference proteome</keyword>
<evidence type="ECO:0000313" key="1">
    <source>
        <dbReference type="EMBL" id="KAG7517320.1"/>
    </source>
</evidence>
<dbReference type="AlphaFoldDB" id="A0AAV6SK16"/>
<protein>
    <submittedName>
        <fullName evidence="1">Uncharacterized protein</fullName>
    </submittedName>
</protein>
<dbReference type="Proteomes" id="UP000693946">
    <property type="component" value="Linkage Group LG12"/>
</dbReference>
<proteinExistence type="predicted"/>
<dbReference type="EMBL" id="JAGKHQ010000004">
    <property type="protein sequence ID" value="KAG7517320.1"/>
    <property type="molecule type" value="Genomic_DNA"/>
</dbReference>
<accession>A0AAV6SK16</accession>
<organism evidence="1 2">
    <name type="scientific">Solea senegalensis</name>
    <name type="common">Senegalese sole</name>
    <dbReference type="NCBI Taxonomy" id="28829"/>
    <lineage>
        <taxon>Eukaryota</taxon>
        <taxon>Metazoa</taxon>
        <taxon>Chordata</taxon>
        <taxon>Craniata</taxon>
        <taxon>Vertebrata</taxon>
        <taxon>Euteleostomi</taxon>
        <taxon>Actinopterygii</taxon>
        <taxon>Neopterygii</taxon>
        <taxon>Teleostei</taxon>
        <taxon>Neoteleostei</taxon>
        <taxon>Acanthomorphata</taxon>
        <taxon>Carangaria</taxon>
        <taxon>Pleuronectiformes</taxon>
        <taxon>Pleuronectoidei</taxon>
        <taxon>Soleidae</taxon>
        <taxon>Solea</taxon>
    </lineage>
</organism>
<sequence>MGDLFAMDLLGFGTDQAYRTLQYGQVRTSTPCSPPSDSITARAKAFKTIQSLTIQFRDGNTALWAAANRDSAIDEVPRESETPSRYLNLATLAGIISTGSLGTKCYPVYWRIGTMWKSGNVYRKRDNLFPVELIQLRSATKTIHFSNFHCVSEFAIEISCQDCKAGEQHLIHICINLPNDEHIHRSDLWSRGLVTVLPSTSQQVDARSVPREPRKNTVGWYRSFCQQRLKTEVKEKEGGGRKET</sequence>